<dbReference type="PANTHER" id="PTHR33240">
    <property type="entry name" value="OS08G0508500 PROTEIN"/>
    <property type="match status" value="1"/>
</dbReference>
<evidence type="ECO:0000256" key="1">
    <source>
        <dbReference type="SAM" id="MobiDB-lite"/>
    </source>
</evidence>
<comment type="caution">
    <text evidence="2">The sequence shown here is derived from an EMBL/GenBank/DDBJ whole genome shotgun (WGS) entry which is preliminary data.</text>
</comment>
<feature type="region of interest" description="Disordered" evidence="1">
    <location>
        <begin position="309"/>
        <end position="363"/>
    </location>
</feature>
<accession>A0AAW2UU37</accession>
<gene>
    <name evidence="2" type="ORF">Slati_3062400</name>
</gene>
<evidence type="ECO:0000313" key="2">
    <source>
        <dbReference type="EMBL" id="KAL0420395.1"/>
    </source>
</evidence>
<feature type="compositionally biased region" description="Basic and acidic residues" evidence="1">
    <location>
        <begin position="309"/>
        <end position="318"/>
    </location>
</feature>
<dbReference type="EMBL" id="JACGWN010000011">
    <property type="protein sequence ID" value="KAL0420395.1"/>
    <property type="molecule type" value="Genomic_DNA"/>
</dbReference>
<reference evidence="2" key="2">
    <citation type="journal article" date="2024" name="Plant">
        <title>Genomic evolution and insights into agronomic trait innovations of Sesamum species.</title>
        <authorList>
            <person name="Miao H."/>
            <person name="Wang L."/>
            <person name="Qu L."/>
            <person name="Liu H."/>
            <person name="Sun Y."/>
            <person name="Le M."/>
            <person name="Wang Q."/>
            <person name="Wei S."/>
            <person name="Zheng Y."/>
            <person name="Lin W."/>
            <person name="Duan Y."/>
            <person name="Cao H."/>
            <person name="Xiong S."/>
            <person name="Wang X."/>
            <person name="Wei L."/>
            <person name="Li C."/>
            <person name="Ma Q."/>
            <person name="Ju M."/>
            <person name="Zhao R."/>
            <person name="Li G."/>
            <person name="Mu C."/>
            <person name="Tian Q."/>
            <person name="Mei H."/>
            <person name="Zhang T."/>
            <person name="Gao T."/>
            <person name="Zhang H."/>
        </authorList>
    </citation>
    <scope>NUCLEOTIDE SEQUENCE</scope>
    <source>
        <strain evidence="2">KEN1</strain>
    </source>
</reference>
<proteinExistence type="predicted"/>
<feature type="compositionally biased region" description="Basic and acidic residues" evidence="1">
    <location>
        <begin position="330"/>
        <end position="343"/>
    </location>
</feature>
<protein>
    <recommendedName>
        <fullName evidence="3">Retrotransposon gag domain-containing protein</fullName>
    </recommendedName>
</protein>
<dbReference type="PANTHER" id="PTHR33240:SF15">
    <property type="entry name" value="GAG-PRO-LIKE PROTEIN"/>
    <property type="match status" value="1"/>
</dbReference>
<evidence type="ECO:0008006" key="3">
    <source>
        <dbReference type="Google" id="ProtNLM"/>
    </source>
</evidence>
<dbReference type="CDD" id="cd00303">
    <property type="entry name" value="retropepsin_like"/>
    <property type="match status" value="1"/>
</dbReference>
<sequence length="363" mass="41132">MPPNNFARYTPLKAPRAEILKVAEQQGIIPWPRKMKDNPKRLKSDKYCKFYKNRGHSTEDCYHLKNEVKELIQRGYLKEYMENKPPEHAFTHQRLNVGLEEAEGSRRREKGKENLPTTGVIEVVTGGPVGGDSARARKALMRATSTSQEIYDCREVIITETPEEKISFSSKDLEKGISPHNDALVISSTVSNFWVKKVLVDSESMKNILFFTAFSQMGIGANMLTKVNIPLVGFNGSVVEPLGEIALPNSIGTALHRATRMLNLFVVDAPSSYNIIMGGPSLNSFRSVASTYHMKLKFRTYRAIGEEKGDRRLPRECHPNIFKKKSNSPTERENQVTRKEENNGRMAMDMLHYRPRSDNPSNN</sequence>
<reference evidence="2" key="1">
    <citation type="submission" date="2020-06" db="EMBL/GenBank/DDBJ databases">
        <authorList>
            <person name="Li T."/>
            <person name="Hu X."/>
            <person name="Zhang T."/>
            <person name="Song X."/>
            <person name="Zhang H."/>
            <person name="Dai N."/>
            <person name="Sheng W."/>
            <person name="Hou X."/>
            <person name="Wei L."/>
        </authorList>
    </citation>
    <scope>NUCLEOTIDE SEQUENCE</scope>
    <source>
        <strain evidence="2">KEN1</strain>
        <tissue evidence="2">Leaf</tissue>
    </source>
</reference>
<name>A0AAW2UU37_9LAMI</name>
<organism evidence="2">
    <name type="scientific">Sesamum latifolium</name>
    <dbReference type="NCBI Taxonomy" id="2727402"/>
    <lineage>
        <taxon>Eukaryota</taxon>
        <taxon>Viridiplantae</taxon>
        <taxon>Streptophyta</taxon>
        <taxon>Embryophyta</taxon>
        <taxon>Tracheophyta</taxon>
        <taxon>Spermatophyta</taxon>
        <taxon>Magnoliopsida</taxon>
        <taxon>eudicotyledons</taxon>
        <taxon>Gunneridae</taxon>
        <taxon>Pentapetalae</taxon>
        <taxon>asterids</taxon>
        <taxon>lamiids</taxon>
        <taxon>Lamiales</taxon>
        <taxon>Pedaliaceae</taxon>
        <taxon>Sesamum</taxon>
    </lineage>
</organism>
<dbReference type="AlphaFoldDB" id="A0AAW2UU37"/>